<reference evidence="2" key="2">
    <citation type="submission" date="2013-04" db="UniProtKB">
        <authorList>
            <consortium name="EnsemblPlants"/>
        </authorList>
    </citation>
    <scope>IDENTIFICATION</scope>
</reference>
<dbReference type="EnsemblPlants" id="OB08G30890.1">
    <property type="protein sequence ID" value="OB08G30890.1"/>
    <property type="gene ID" value="OB08G30890"/>
</dbReference>
<reference evidence="2" key="1">
    <citation type="journal article" date="2013" name="Nat. Commun.">
        <title>Whole-genome sequencing of Oryza brachyantha reveals mechanisms underlying Oryza genome evolution.</title>
        <authorList>
            <person name="Chen J."/>
            <person name="Huang Q."/>
            <person name="Gao D."/>
            <person name="Wang J."/>
            <person name="Lang Y."/>
            <person name="Liu T."/>
            <person name="Li B."/>
            <person name="Bai Z."/>
            <person name="Luis Goicoechea J."/>
            <person name="Liang C."/>
            <person name="Chen C."/>
            <person name="Zhang W."/>
            <person name="Sun S."/>
            <person name="Liao Y."/>
            <person name="Zhang X."/>
            <person name="Yang L."/>
            <person name="Song C."/>
            <person name="Wang M."/>
            <person name="Shi J."/>
            <person name="Liu G."/>
            <person name="Liu J."/>
            <person name="Zhou H."/>
            <person name="Zhou W."/>
            <person name="Yu Q."/>
            <person name="An N."/>
            <person name="Chen Y."/>
            <person name="Cai Q."/>
            <person name="Wang B."/>
            <person name="Liu B."/>
            <person name="Min J."/>
            <person name="Huang Y."/>
            <person name="Wu H."/>
            <person name="Li Z."/>
            <person name="Zhang Y."/>
            <person name="Yin Y."/>
            <person name="Song W."/>
            <person name="Jiang J."/>
            <person name="Jackson S.A."/>
            <person name="Wing R.A."/>
            <person name="Wang J."/>
            <person name="Chen M."/>
        </authorList>
    </citation>
    <scope>NUCLEOTIDE SEQUENCE [LARGE SCALE GENOMIC DNA]</scope>
    <source>
        <strain evidence="2">cv. IRGC 101232</strain>
    </source>
</reference>
<evidence type="ECO:0000313" key="3">
    <source>
        <dbReference type="Proteomes" id="UP000006038"/>
    </source>
</evidence>
<sequence>MDAYTTSSGGRRKARRDDGAERDVLGQREAERLGHVELLLVVREPPVEGVEQRAEEVLDEHHAGELVGADPPAGVEGDELEVVAERVDPGGGAAGHEALRPDLEGLCVSMSIHVVEDENVMVSH</sequence>
<feature type="region of interest" description="Disordered" evidence="1">
    <location>
        <begin position="1"/>
        <end position="26"/>
    </location>
</feature>
<dbReference type="HOGENOM" id="CLU_2227264_0_0_1"/>
<name>J3MVF8_ORYBR</name>
<keyword evidence="3" id="KW-1185">Reference proteome</keyword>
<dbReference type="Gramene" id="OB08G30890.1">
    <property type="protein sequence ID" value="OB08G30890.1"/>
    <property type="gene ID" value="OB08G30890"/>
</dbReference>
<proteinExistence type="predicted"/>
<dbReference type="AlphaFoldDB" id="J3MVF8"/>
<accession>J3MVF8</accession>
<evidence type="ECO:0000313" key="2">
    <source>
        <dbReference type="EnsemblPlants" id="OB08G30890.1"/>
    </source>
</evidence>
<organism evidence="2">
    <name type="scientific">Oryza brachyantha</name>
    <name type="common">malo sina</name>
    <dbReference type="NCBI Taxonomy" id="4533"/>
    <lineage>
        <taxon>Eukaryota</taxon>
        <taxon>Viridiplantae</taxon>
        <taxon>Streptophyta</taxon>
        <taxon>Embryophyta</taxon>
        <taxon>Tracheophyta</taxon>
        <taxon>Spermatophyta</taxon>
        <taxon>Magnoliopsida</taxon>
        <taxon>Liliopsida</taxon>
        <taxon>Poales</taxon>
        <taxon>Poaceae</taxon>
        <taxon>BOP clade</taxon>
        <taxon>Oryzoideae</taxon>
        <taxon>Oryzeae</taxon>
        <taxon>Oryzinae</taxon>
        <taxon>Oryza</taxon>
    </lineage>
</organism>
<dbReference type="Proteomes" id="UP000006038">
    <property type="component" value="Chromosome 8"/>
</dbReference>
<feature type="compositionally biased region" description="Basic and acidic residues" evidence="1">
    <location>
        <begin position="15"/>
        <end position="26"/>
    </location>
</feature>
<protein>
    <submittedName>
        <fullName evidence="2">Uncharacterized protein</fullName>
    </submittedName>
</protein>
<evidence type="ECO:0000256" key="1">
    <source>
        <dbReference type="SAM" id="MobiDB-lite"/>
    </source>
</evidence>